<dbReference type="AlphaFoldDB" id="A0ABD7FTW7"/>
<name>A0ABD7FTW7_9VIBR</name>
<keyword evidence="2" id="KW-0238">DNA-binding</keyword>
<dbReference type="Pfam" id="PF02303">
    <property type="entry name" value="Phage_DNA_bind"/>
    <property type="match status" value="1"/>
</dbReference>
<organism evidence="4 5">
    <name type="scientific">Vibrio paracholerae</name>
    <dbReference type="NCBI Taxonomy" id="650003"/>
    <lineage>
        <taxon>Bacteria</taxon>
        <taxon>Pseudomonadati</taxon>
        <taxon>Pseudomonadota</taxon>
        <taxon>Gammaproteobacteria</taxon>
        <taxon>Vibrionales</taxon>
        <taxon>Vibrionaceae</taxon>
        <taxon>Vibrio</taxon>
    </lineage>
</organism>
<dbReference type="EMBL" id="QKKU01000090">
    <property type="protein sequence ID" value="RBM64828.1"/>
    <property type="molecule type" value="Genomic_DNA"/>
</dbReference>
<evidence type="ECO:0000256" key="2">
    <source>
        <dbReference type="ARBA" id="ARBA00023125"/>
    </source>
</evidence>
<sequence length="94" mass="10583">MLRIEIFKENERAEPRTINGKDGKPPRTIYEQTAYVYLGGKFPVEMKLGLQEGQPPYAPGIYTPHSSSYLVNPFGGLELKKYGLTIEPLEAPEL</sequence>
<accession>A0ABD7FTW7</accession>
<dbReference type="Gene3D" id="2.40.50.140">
    <property type="entry name" value="Nucleic acid-binding proteins"/>
    <property type="match status" value="1"/>
</dbReference>
<keyword evidence="1" id="KW-0235">DNA replication</keyword>
<proteinExistence type="predicted"/>
<dbReference type="GO" id="GO:0003677">
    <property type="term" value="F:DNA binding"/>
    <property type="evidence" value="ECO:0007669"/>
    <property type="project" value="UniProtKB-KW"/>
</dbReference>
<dbReference type="GO" id="GO:0006260">
    <property type="term" value="P:DNA replication"/>
    <property type="evidence" value="ECO:0007669"/>
    <property type="project" value="UniProtKB-KW"/>
</dbReference>
<reference evidence="4 5" key="1">
    <citation type="submission" date="2018-06" db="EMBL/GenBank/DDBJ databases">
        <title>Draft genome sequences of nine Vibrio sp. clinical isolates from across the United States representing the closest known relative of Vibrio cholerae.</title>
        <authorList>
            <person name="Islam M.T."/>
            <person name="Liang K."/>
            <person name="Im M.S."/>
            <person name="Winkjer J."/>
            <person name="Busby S."/>
            <person name="Batra D."/>
            <person name="Rowe L."/>
            <person name="Tarr C.L."/>
            <person name="Boucher Y."/>
        </authorList>
    </citation>
    <scope>NUCLEOTIDE SEQUENCE [LARGE SCALE GENOMIC DNA]</scope>
    <source>
        <strain evidence="4 5">2017V-1110</strain>
    </source>
</reference>
<dbReference type="Proteomes" id="UP000252199">
    <property type="component" value="Unassembled WGS sequence"/>
</dbReference>
<protein>
    <recommendedName>
        <fullName evidence="3">Single-stranded DNA-binding protein</fullName>
    </recommendedName>
</protein>
<evidence type="ECO:0000313" key="4">
    <source>
        <dbReference type="EMBL" id="RBM64828.1"/>
    </source>
</evidence>
<dbReference type="SUPFAM" id="SSF50249">
    <property type="entry name" value="Nucleic acid-binding proteins"/>
    <property type="match status" value="1"/>
</dbReference>
<gene>
    <name evidence="4" type="ORF">DLR72_13995</name>
</gene>
<dbReference type="InterPro" id="IPR003512">
    <property type="entry name" value="Phage_M13_G5P_DNA-bd"/>
</dbReference>
<evidence type="ECO:0000256" key="1">
    <source>
        <dbReference type="ARBA" id="ARBA00022705"/>
    </source>
</evidence>
<dbReference type="InterPro" id="IPR012340">
    <property type="entry name" value="NA-bd_OB-fold"/>
</dbReference>
<comment type="caution">
    <text evidence="4">The sequence shown here is derived from an EMBL/GenBank/DDBJ whole genome shotgun (WGS) entry which is preliminary data.</text>
</comment>
<evidence type="ECO:0000313" key="5">
    <source>
        <dbReference type="Proteomes" id="UP000252199"/>
    </source>
</evidence>
<dbReference type="RefSeq" id="WP_000944207.1">
    <property type="nucleotide sequence ID" value="NZ_CAWQMY010000159.1"/>
</dbReference>
<evidence type="ECO:0000256" key="3">
    <source>
        <dbReference type="ARBA" id="ARBA00030596"/>
    </source>
</evidence>